<feature type="binding site" evidence="9">
    <location>
        <position position="114"/>
    </location>
    <ligand>
        <name>S-adenosyl-L-methionine</name>
        <dbReference type="ChEBI" id="CHEBI:59789"/>
    </ligand>
</feature>
<dbReference type="NCBIfam" id="TIGR00091">
    <property type="entry name" value="tRNA (guanosine(46)-N7)-methyltransferase TrmB"/>
    <property type="match status" value="1"/>
</dbReference>
<evidence type="ECO:0000256" key="9">
    <source>
        <dbReference type="HAMAP-Rule" id="MF_01057"/>
    </source>
</evidence>
<dbReference type="FunFam" id="3.40.50.150:FF:000035">
    <property type="entry name" value="tRNA (guanine-N(7)-)-methyltransferase"/>
    <property type="match status" value="1"/>
</dbReference>
<comment type="caution">
    <text evidence="10">The sequence shown here is derived from an EMBL/GenBank/DDBJ whole genome shotgun (WGS) entry which is preliminary data.</text>
</comment>
<comment type="caution">
    <text evidence="9">Lacks conserved residue(s) required for the propagation of feature annotation.</text>
</comment>
<evidence type="ECO:0000256" key="7">
    <source>
        <dbReference type="ARBA" id="ARBA00060552"/>
    </source>
</evidence>
<dbReference type="PANTHER" id="PTHR23417:SF14">
    <property type="entry name" value="PENTACOTRIPEPTIDE-REPEAT REGION OF PRORP DOMAIN-CONTAINING PROTEIN"/>
    <property type="match status" value="1"/>
</dbReference>
<dbReference type="PANTHER" id="PTHR23417">
    <property type="entry name" value="3-DEOXY-D-MANNO-OCTULOSONIC-ACID TRANSFERASE/TRNA GUANINE-N 7 - -METHYLTRANSFERASE"/>
    <property type="match status" value="1"/>
</dbReference>
<comment type="function">
    <text evidence="2 9">Catalyzes the formation of N(7)-methylguanine at position 46 (m7G46) in tRNA.</text>
</comment>
<dbReference type="GO" id="GO:0008176">
    <property type="term" value="F:tRNA (guanine(46)-N7)-methyltransferase activity"/>
    <property type="evidence" value="ECO:0007669"/>
    <property type="project" value="UniProtKB-UniRule"/>
</dbReference>
<keyword evidence="6 9" id="KW-0819">tRNA processing</keyword>
<evidence type="ECO:0000256" key="8">
    <source>
        <dbReference type="ARBA" id="ARBA00060767"/>
    </source>
</evidence>
<name>A0A8J6NW44_9GAMM</name>
<comment type="pathway">
    <text evidence="7 9">tRNA modification; N(7)-methylguanine-tRNA biosynthesis.</text>
</comment>
<dbReference type="PROSITE" id="PS51625">
    <property type="entry name" value="SAM_MT_TRMB"/>
    <property type="match status" value="1"/>
</dbReference>
<dbReference type="EMBL" id="JACNFK010000017">
    <property type="protein sequence ID" value="MBC8519191.1"/>
    <property type="molecule type" value="Genomic_DNA"/>
</dbReference>
<dbReference type="SUPFAM" id="SSF53335">
    <property type="entry name" value="S-adenosyl-L-methionine-dependent methyltransferases"/>
    <property type="match status" value="1"/>
</dbReference>
<evidence type="ECO:0000313" key="10">
    <source>
        <dbReference type="EMBL" id="MBC8519191.1"/>
    </source>
</evidence>
<feature type="binding site" evidence="9">
    <location>
        <position position="150"/>
    </location>
    <ligand>
        <name>substrate</name>
    </ligand>
</feature>
<keyword evidence="5 9" id="KW-0949">S-adenosyl-L-methionine</keyword>
<dbReference type="HAMAP" id="MF_01057">
    <property type="entry name" value="tRNA_methyltr_TrmB"/>
    <property type="match status" value="1"/>
</dbReference>
<gene>
    <name evidence="9 10" type="primary">trmB</name>
    <name evidence="10" type="ORF">H8D24_02110</name>
</gene>
<sequence>MTRSQQRALDELWPRFGIDSGDAMDPPALFQRSAPLHLEIGFGMGHALLELALANPGSDYLGIEVHRPGVGRLLDEIDKKGVKNIRLLKHDAIEAISEQIPKGSLDSVMLFFPDPWHKKRHHKRRIVKPEFVRKIHNILKPGGVFHLATDWEEYSEWMMEIISNEPGLVNVAGAGNFSIRPESRPVTKFEKRGIRLGHGVWDLLFEKIEE</sequence>
<evidence type="ECO:0000256" key="5">
    <source>
        <dbReference type="ARBA" id="ARBA00022691"/>
    </source>
</evidence>
<keyword evidence="4 9" id="KW-0808">Transferase</keyword>
<dbReference type="AlphaFoldDB" id="A0A8J6NW44"/>
<dbReference type="InterPro" id="IPR029063">
    <property type="entry name" value="SAM-dependent_MTases_sf"/>
</dbReference>
<feature type="binding site" evidence="9">
    <location>
        <position position="39"/>
    </location>
    <ligand>
        <name>S-adenosyl-L-methionine</name>
        <dbReference type="ChEBI" id="CHEBI:59789"/>
    </ligand>
</feature>
<dbReference type="InterPro" id="IPR003358">
    <property type="entry name" value="tRNA_(Gua-N-7)_MeTrfase_Trmb"/>
</dbReference>
<feature type="binding site" evidence="9">
    <location>
        <position position="64"/>
    </location>
    <ligand>
        <name>S-adenosyl-L-methionine</name>
        <dbReference type="ChEBI" id="CHEBI:59789"/>
    </ligand>
</feature>
<accession>A0A8J6NW44</accession>
<dbReference type="UniPathway" id="UPA00989"/>
<dbReference type="Proteomes" id="UP000654401">
    <property type="component" value="Unassembled WGS sequence"/>
</dbReference>
<keyword evidence="3 9" id="KW-0489">Methyltransferase</keyword>
<comment type="similarity">
    <text evidence="8 9">Belongs to the class I-like SAM-binding methyltransferase superfamily. TrmB family.</text>
</comment>
<feature type="binding site" evidence="9">
    <location>
        <begin position="187"/>
        <end position="190"/>
    </location>
    <ligand>
        <name>substrate</name>
    </ligand>
</feature>
<proteinExistence type="inferred from homology"/>
<evidence type="ECO:0000256" key="3">
    <source>
        <dbReference type="ARBA" id="ARBA00022603"/>
    </source>
</evidence>
<feature type="binding site" evidence="9">
    <location>
        <position position="91"/>
    </location>
    <ligand>
        <name>S-adenosyl-L-methionine</name>
        <dbReference type="ChEBI" id="CHEBI:59789"/>
    </ligand>
</feature>
<dbReference type="InterPro" id="IPR055361">
    <property type="entry name" value="tRNA_methyltr_TrmB_bact"/>
</dbReference>
<evidence type="ECO:0000256" key="2">
    <source>
        <dbReference type="ARBA" id="ARBA00003015"/>
    </source>
</evidence>
<evidence type="ECO:0000313" key="11">
    <source>
        <dbReference type="Proteomes" id="UP000654401"/>
    </source>
</evidence>
<dbReference type="EC" id="2.1.1.33" evidence="9"/>
<protein>
    <recommendedName>
        <fullName evidence="9">tRNA (guanine-N(7)-)-methyltransferase</fullName>
        <ecNumber evidence="9">2.1.1.33</ecNumber>
    </recommendedName>
    <alternativeName>
        <fullName evidence="9">tRNA (guanine(46)-N(7))-methyltransferase</fullName>
    </alternativeName>
    <alternativeName>
        <fullName evidence="9">tRNA(m7G46)-methyltransferase</fullName>
    </alternativeName>
</protein>
<organism evidence="10 11">
    <name type="scientific">Candidatus Thiopontia autotrophica</name>
    <dbReference type="NCBI Taxonomy" id="2841688"/>
    <lineage>
        <taxon>Bacteria</taxon>
        <taxon>Pseudomonadati</taxon>
        <taxon>Pseudomonadota</taxon>
        <taxon>Gammaproteobacteria</taxon>
        <taxon>Candidatus Thiopontia</taxon>
    </lineage>
</organism>
<dbReference type="Pfam" id="PF02390">
    <property type="entry name" value="Methyltransf_4"/>
    <property type="match status" value="1"/>
</dbReference>
<dbReference type="CDD" id="cd02440">
    <property type="entry name" value="AdoMet_MTases"/>
    <property type="match status" value="1"/>
</dbReference>
<dbReference type="Gene3D" id="3.40.50.150">
    <property type="entry name" value="Vaccinia Virus protein VP39"/>
    <property type="match status" value="1"/>
</dbReference>
<evidence type="ECO:0000256" key="1">
    <source>
        <dbReference type="ARBA" id="ARBA00000142"/>
    </source>
</evidence>
<dbReference type="GO" id="GO:0043527">
    <property type="term" value="C:tRNA methyltransferase complex"/>
    <property type="evidence" value="ECO:0007669"/>
    <property type="project" value="TreeGrafter"/>
</dbReference>
<feature type="binding site" evidence="9">
    <location>
        <position position="118"/>
    </location>
    <ligand>
        <name>substrate</name>
    </ligand>
</feature>
<reference evidence="10 11" key="1">
    <citation type="submission" date="2020-08" db="EMBL/GenBank/DDBJ databases">
        <title>Bridging the membrane lipid divide: bacteria of the FCB group superphylum have the potential to synthesize archaeal ether lipids.</title>
        <authorList>
            <person name="Villanueva L."/>
            <person name="Von Meijenfeldt F.A.B."/>
            <person name="Westbye A.B."/>
            <person name="Yadav S."/>
            <person name="Hopmans E.C."/>
            <person name="Dutilh B.E."/>
            <person name="Sinninghe Damste J.S."/>
        </authorList>
    </citation>
    <scope>NUCLEOTIDE SEQUENCE [LARGE SCALE GENOMIC DNA]</scope>
    <source>
        <strain evidence="10">NIOZ-UU100</strain>
    </source>
</reference>
<comment type="catalytic activity">
    <reaction evidence="1 9">
        <text>guanosine(46) in tRNA + S-adenosyl-L-methionine = N(7)-methylguanosine(46) in tRNA + S-adenosyl-L-homocysteine</text>
        <dbReference type="Rhea" id="RHEA:42708"/>
        <dbReference type="Rhea" id="RHEA-COMP:10188"/>
        <dbReference type="Rhea" id="RHEA-COMP:10189"/>
        <dbReference type="ChEBI" id="CHEBI:57856"/>
        <dbReference type="ChEBI" id="CHEBI:59789"/>
        <dbReference type="ChEBI" id="CHEBI:74269"/>
        <dbReference type="ChEBI" id="CHEBI:74480"/>
        <dbReference type="EC" id="2.1.1.33"/>
    </reaction>
</comment>
<evidence type="ECO:0000256" key="4">
    <source>
        <dbReference type="ARBA" id="ARBA00022679"/>
    </source>
</evidence>
<evidence type="ECO:0000256" key="6">
    <source>
        <dbReference type="ARBA" id="ARBA00022694"/>
    </source>
</evidence>